<dbReference type="GO" id="GO:0030166">
    <property type="term" value="P:proteoglycan biosynthetic process"/>
    <property type="evidence" value="ECO:0007669"/>
    <property type="project" value="TreeGrafter"/>
</dbReference>
<comment type="catalytic activity">
    <reaction evidence="7">
        <text>a ribonucleoside 5'-diphosphate + H2O = a ribonucleoside 5'-phosphate + phosphate + H(+)</text>
        <dbReference type="Rhea" id="RHEA:36799"/>
        <dbReference type="ChEBI" id="CHEBI:15377"/>
        <dbReference type="ChEBI" id="CHEBI:15378"/>
        <dbReference type="ChEBI" id="CHEBI:43474"/>
        <dbReference type="ChEBI" id="CHEBI:57930"/>
        <dbReference type="ChEBI" id="CHEBI:58043"/>
        <dbReference type="EC" id="3.6.1.6"/>
    </reaction>
</comment>
<dbReference type="SUPFAM" id="SSF101887">
    <property type="entry name" value="Apyrase"/>
    <property type="match status" value="1"/>
</dbReference>
<evidence type="ECO:0000256" key="5">
    <source>
        <dbReference type="ARBA" id="ARBA00025738"/>
    </source>
</evidence>
<feature type="binding site" evidence="10">
    <location>
        <position position="709"/>
    </location>
    <ligand>
        <name>Ca(2+)</name>
        <dbReference type="ChEBI" id="CHEBI:29108"/>
    </ligand>
</feature>
<dbReference type="Gene3D" id="3.40.50.1820">
    <property type="entry name" value="alpha/beta hydrolase"/>
    <property type="match status" value="1"/>
</dbReference>
<feature type="domain" description="Alpha/beta hydrolase fold-3" evidence="11">
    <location>
        <begin position="102"/>
        <end position="192"/>
    </location>
</feature>
<dbReference type="GO" id="GO:0004382">
    <property type="term" value="F:GDP phosphatase activity"/>
    <property type="evidence" value="ECO:0007669"/>
    <property type="project" value="TreeGrafter"/>
</dbReference>
<comment type="caution">
    <text evidence="12">The sequence shown here is derived from an EMBL/GenBank/DDBJ whole genome shotgun (WGS) entry which is preliminary data.</text>
</comment>
<dbReference type="InterPro" id="IPR009283">
    <property type="entry name" value="Apyrase"/>
</dbReference>
<dbReference type="InterPro" id="IPR013094">
    <property type="entry name" value="AB_hydrolase_3"/>
</dbReference>
<dbReference type="Pfam" id="PF06079">
    <property type="entry name" value="Apyrase"/>
    <property type="match status" value="1"/>
</dbReference>
<feature type="binding site" evidence="10">
    <location>
        <position position="528"/>
    </location>
    <ligand>
        <name>Ca(2+)</name>
        <dbReference type="ChEBI" id="CHEBI:29108"/>
    </ligand>
</feature>
<evidence type="ECO:0000256" key="10">
    <source>
        <dbReference type="PIRSR" id="PIRSR609283-1"/>
    </source>
</evidence>
<dbReference type="EC" id="3.6.1.6" evidence="6"/>
<dbReference type="FunFam" id="2.120.10.100:FF:000001">
    <property type="entry name" value="Soluble calcium-activated nucleotidase 1"/>
    <property type="match status" value="1"/>
</dbReference>
<name>A0A3N0YD92_ANAGA</name>
<evidence type="ECO:0000256" key="8">
    <source>
        <dbReference type="ARBA" id="ARBA00069980"/>
    </source>
</evidence>
<evidence type="ECO:0000256" key="3">
    <source>
        <dbReference type="ARBA" id="ARBA00022801"/>
    </source>
</evidence>
<organism evidence="12 13">
    <name type="scientific">Anabarilius grahami</name>
    <name type="common">Kanglang fish</name>
    <name type="synonym">Barilius grahami</name>
    <dbReference type="NCBI Taxonomy" id="495550"/>
    <lineage>
        <taxon>Eukaryota</taxon>
        <taxon>Metazoa</taxon>
        <taxon>Chordata</taxon>
        <taxon>Craniata</taxon>
        <taxon>Vertebrata</taxon>
        <taxon>Euteleostomi</taxon>
        <taxon>Actinopterygii</taxon>
        <taxon>Neopterygii</taxon>
        <taxon>Teleostei</taxon>
        <taxon>Ostariophysi</taxon>
        <taxon>Cypriniformes</taxon>
        <taxon>Xenocyprididae</taxon>
        <taxon>Xenocypridinae</taxon>
        <taxon>Xenocypridinae incertae sedis</taxon>
        <taxon>Anabarilius</taxon>
    </lineage>
</organism>
<dbReference type="AlphaFoldDB" id="A0A3N0YD92"/>
<evidence type="ECO:0000256" key="1">
    <source>
        <dbReference type="ARBA" id="ARBA00001913"/>
    </source>
</evidence>
<keyword evidence="3" id="KW-0378">Hydrolase</keyword>
<evidence type="ECO:0000313" key="13">
    <source>
        <dbReference type="Proteomes" id="UP000281406"/>
    </source>
</evidence>
<evidence type="ECO:0000256" key="6">
    <source>
        <dbReference type="ARBA" id="ARBA00038863"/>
    </source>
</evidence>
<evidence type="ECO:0000256" key="7">
    <source>
        <dbReference type="ARBA" id="ARBA00052933"/>
    </source>
</evidence>
<dbReference type="Pfam" id="PF07859">
    <property type="entry name" value="Abhydrolase_3"/>
    <property type="match status" value="1"/>
</dbReference>
<evidence type="ECO:0000256" key="4">
    <source>
        <dbReference type="ARBA" id="ARBA00022837"/>
    </source>
</evidence>
<dbReference type="InterPro" id="IPR036258">
    <property type="entry name" value="Apyrase_sf"/>
</dbReference>
<keyword evidence="4 10" id="KW-0106">Calcium</keyword>
<dbReference type="PANTHER" id="PTHR13023">
    <property type="entry name" value="APYRASE"/>
    <property type="match status" value="1"/>
</dbReference>
<sequence>MTDWKEMSKDELELQYSPSRWSHRMSAGDVIRAHVAALKSGTEKARAVTPTLIDVPYGEGDGEKLDVYIPSSSSPVTLKLDGSVPGHSKDESGFLAVPLVQKGVVVVSVGYSIAPKGNMDLMVSQVRRSVVSVIQQYSHISGLYLCGHSAGAHLAAMVLSTDWSQYDISPQIKGAFLVSGIYDLQPILSTYVNEPLKMNEEVALRNSPSHFLSQLKVSSSSCDIIVAVAQNDSPEFRKQSEDYFKFITDHNFFLSSEAPAKDDGEKLTIVRLPRMHCSGTDLSVDLRATRLLVQSDTSINRVYHHLFVYVGSRDSMHSMRVPIHGDSMFSSITSSVSDPRFRFRWRAITVATLLALGVLLYMHQTSSGSSEHGSDSQHSWRSSRDVSGVMAAAESVDSRYNDTYPLSPPEHTTSGIRYRIGVIADLDTDSRSQKDNTWFSYLKRGHLLVSDSGDSVSVEWDPDMVVLESHLSEKGRGMELSELVAFNGHLYSVDDRTGVVYRIEGNRAVPWVILTDGDGSVSKGFKAEWLAVKDERLYVGGLGKEWTTITGEFVNNNPEWIKVVGFHGDVEHENWVPRYNALKKAADIKPPGYLIHESAVWSERLQRWFFLPRRASSERYEETADERRGTNLILSCSPDFSQISASRVGPLKPTLGFSSFKFIPDTDDQIVLALKSEEDAGRIATYITAFTLDGRILLPDTKIGDVKYEGLEFI</sequence>
<comment type="cofactor">
    <cofactor evidence="1 10">
        <name>Ca(2+)</name>
        <dbReference type="ChEBI" id="CHEBI:29108"/>
    </cofactor>
</comment>
<dbReference type="EMBL" id="RJVU01047220">
    <property type="protein sequence ID" value="ROL43738.1"/>
    <property type="molecule type" value="Genomic_DNA"/>
</dbReference>
<dbReference type="PANTHER" id="PTHR13023:SF3">
    <property type="entry name" value="SOLUBLE CALCIUM-ACTIVATED NUCLEOTIDASE 1"/>
    <property type="match status" value="1"/>
</dbReference>
<protein>
    <recommendedName>
        <fullName evidence="8">Soluble calcium-activated nucleotidase 1</fullName>
        <ecNumber evidence="6">3.6.1.6</ecNumber>
    </recommendedName>
    <alternativeName>
        <fullName evidence="9">Apyrase homolog</fullName>
    </alternativeName>
</protein>
<proteinExistence type="inferred from homology"/>
<evidence type="ECO:0000256" key="2">
    <source>
        <dbReference type="ARBA" id="ARBA00022723"/>
    </source>
</evidence>
<dbReference type="Gene3D" id="2.120.10.100">
    <property type="entry name" value="Apyrase"/>
    <property type="match status" value="1"/>
</dbReference>
<accession>A0A3N0YD92</accession>
<dbReference type="GO" id="GO:0045134">
    <property type="term" value="F:UDP phosphatase activity"/>
    <property type="evidence" value="ECO:0007669"/>
    <property type="project" value="TreeGrafter"/>
</dbReference>
<dbReference type="InterPro" id="IPR029058">
    <property type="entry name" value="AB_hydrolase_fold"/>
</dbReference>
<keyword evidence="2 10" id="KW-0479">Metal-binding</keyword>
<keyword evidence="13" id="KW-1185">Reference proteome</keyword>
<dbReference type="GO" id="GO:0005509">
    <property type="term" value="F:calcium ion binding"/>
    <property type="evidence" value="ECO:0007669"/>
    <property type="project" value="InterPro"/>
</dbReference>
<gene>
    <name evidence="12" type="ORF">DPX16_4572</name>
</gene>
<dbReference type="SUPFAM" id="SSF53474">
    <property type="entry name" value="alpha/beta-Hydrolases"/>
    <property type="match status" value="1"/>
</dbReference>
<reference evidence="12 13" key="1">
    <citation type="submission" date="2018-10" db="EMBL/GenBank/DDBJ databases">
        <title>Genome assembly for a Yunnan-Guizhou Plateau 3E fish, Anabarilius grahami (Regan), and its evolutionary and genetic applications.</title>
        <authorList>
            <person name="Jiang W."/>
        </authorList>
    </citation>
    <scope>NUCLEOTIDE SEQUENCE [LARGE SCALE GENOMIC DNA]</scope>
    <source>
        <strain evidence="12">AG-KIZ</strain>
        <tissue evidence="12">Muscle</tissue>
    </source>
</reference>
<evidence type="ECO:0000313" key="12">
    <source>
        <dbReference type="EMBL" id="ROL43738.1"/>
    </source>
</evidence>
<dbReference type="OrthoDB" id="25028at2759"/>
<evidence type="ECO:0000259" key="11">
    <source>
        <dbReference type="Pfam" id="PF07859"/>
    </source>
</evidence>
<evidence type="ECO:0000256" key="9">
    <source>
        <dbReference type="ARBA" id="ARBA00077367"/>
    </source>
</evidence>
<feature type="binding site" evidence="10">
    <location>
        <position position="482"/>
    </location>
    <ligand>
        <name>Ca(2+)</name>
        <dbReference type="ChEBI" id="CHEBI:29108"/>
    </ligand>
</feature>
<feature type="binding site" evidence="10">
    <location>
        <position position="597"/>
    </location>
    <ligand>
        <name>Ca(2+)</name>
        <dbReference type="ChEBI" id="CHEBI:29108"/>
    </ligand>
</feature>
<dbReference type="Proteomes" id="UP000281406">
    <property type="component" value="Unassembled WGS sequence"/>
</dbReference>
<feature type="binding site" evidence="10">
    <location>
        <position position="481"/>
    </location>
    <ligand>
        <name>Ca(2+)</name>
        <dbReference type="ChEBI" id="CHEBI:29108"/>
    </ligand>
</feature>
<comment type="similarity">
    <text evidence="5">Belongs to the apyrase family.</text>
</comment>
<feature type="binding site" evidence="10">
    <location>
        <position position="658"/>
    </location>
    <ligand>
        <name>Ca(2+)</name>
        <dbReference type="ChEBI" id="CHEBI:29108"/>
    </ligand>
</feature>